<evidence type="ECO:0000256" key="1">
    <source>
        <dbReference type="SAM" id="MobiDB-lite"/>
    </source>
</evidence>
<name>A0A6J7N229_9ZZZZ</name>
<proteinExistence type="predicted"/>
<organism evidence="2">
    <name type="scientific">freshwater metagenome</name>
    <dbReference type="NCBI Taxonomy" id="449393"/>
    <lineage>
        <taxon>unclassified sequences</taxon>
        <taxon>metagenomes</taxon>
        <taxon>ecological metagenomes</taxon>
    </lineage>
</organism>
<protein>
    <submittedName>
        <fullName evidence="2">Unannotated protein</fullName>
    </submittedName>
</protein>
<feature type="compositionally biased region" description="Basic and acidic residues" evidence="1">
    <location>
        <begin position="148"/>
        <end position="160"/>
    </location>
</feature>
<sequence length="183" mass="19623">MPAEGIVELGDEGTGTFDELRIGELREIGPLRAESSGALPILLDLGEACRTEDLADRAHGLGGEIRSDIAVLRDIGRGIRVRAEQIGIELREIGAEPQAEQAHVREIEVEVPAEDPDDRVLRSAHLVLGIDPEVDEAPEPAGEQPLLEGERPAEGARGVGKDLARVRPCVVRKHLAALPVDNP</sequence>
<feature type="region of interest" description="Disordered" evidence="1">
    <location>
        <begin position="132"/>
        <end position="160"/>
    </location>
</feature>
<dbReference type="AlphaFoldDB" id="A0A6J7N229"/>
<dbReference type="EMBL" id="CAFBOM010000120">
    <property type="protein sequence ID" value="CAB4987326.1"/>
    <property type="molecule type" value="Genomic_DNA"/>
</dbReference>
<gene>
    <name evidence="2" type="ORF">UFOPK3957_00807</name>
</gene>
<evidence type="ECO:0000313" key="2">
    <source>
        <dbReference type="EMBL" id="CAB4987326.1"/>
    </source>
</evidence>
<reference evidence="2" key="1">
    <citation type="submission" date="2020-05" db="EMBL/GenBank/DDBJ databases">
        <authorList>
            <person name="Chiriac C."/>
            <person name="Salcher M."/>
            <person name="Ghai R."/>
            <person name="Kavagutti S V."/>
        </authorList>
    </citation>
    <scope>NUCLEOTIDE SEQUENCE</scope>
</reference>
<accession>A0A6J7N229</accession>